<keyword evidence="9 15" id="KW-0378">Hydrolase</keyword>
<evidence type="ECO:0000313" key="22">
    <source>
        <dbReference type="Proteomes" id="UP000076744"/>
    </source>
</evidence>
<feature type="transmembrane region" description="Helical" evidence="17">
    <location>
        <begin position="731"/>
        <end position="753"/>
    </location>
</feature>
<accession>A0A162K3P9</accession>
<comment type="cofactor">
    <cofactor evidence="1">
        <name>Zn(2+)</name>
        <dbReference type="ChEBI" id="CHEBI:29105"/>
    </cofactor>
</comment>
<evidence type="ECO:0000256" key="13">
    <source>
        <dbReference type="ARBA" id="ARBA00023136"/>
    </source>
</evidence>
<evidence type="ECO:0000256" key="17">
    <source>
        <dbReference type="SAM" id="Phobius"/>
    </source>
</evidence>
<dbReference type="InterPro" id="IPR048024">
    <property type="entry name" value="Fxna-like_M28_dom"/>
</dbReference>
<dbReference type="PANTHER" id="PTHR12147">
    <property type="entry name" value="METALLOPEPTIDASE M28 FAMILY MEMBER"/>
    <property type="match status" value="1"/>
</dbReference>
<feature type="transmembrane region" description="Helical" evidence="17">
    <location>
        <begin position="537"/>
        <end position="556"/>
    </location>
</feature>
<dbReference type="InterPro" id="IPR053976">
    <property type="entry name" value="PFF1_TM"/>
</dbReference>
<name>A0A162K3P9_CORFA</name>
<feature type="domain" description="Vacuolar membrane protease C-terminal" evidence="19">
    <location>
        <begin position="787"/>
        <end position="1013"/>
    </location>
</feature>
<dbReference type="GO" id="GO:0005774">
    <property type="term" value="C:vacuolar membrane"/>
    <property type="evidence" value="ECO:0007669"/>
    <property type="project" value="UniProtKB-SubCell"/>
</dbReference>
<dbReference type="OrthoDB" id="76293at2759"/>
<evidence type="ECO:0000256" key="12">
    <source>
        <dbReference type="ARBA" id="ARBA00023049"/>
    </source>
</evidence>
<feature type="transmembrane region" description="Helical" evidence="17">
    <location>
        <begin position="563"/>
        <end position="584"/>
    </location>
</feature>
<dbReference type="Gene3D" id="3.40.630.10">
    <property type="entry name" value="Zn peptidases"/>
    <property type="match status" value="1"/>
</dbReference>
<evidence type="ECO:0000256" key="1">
    <source>
        <dbReference type="ARBA" id="ARBA00001947"/>
    </source>
</evidence>
<dbReference type="Pfam" id="PF22251">
    <property type="entry name" value="PFF1_TM"/>
    <property type="match status" value="1"/>
</dbReference>
<evidence type="ECO:0000259" key="19">
    <source>
        <dbReference type="Pfam" id="PF22250"/>
    </source>
</evidence>
<keyword evidence="10 15" id="KW-0862">Zinc</keyword>
<feature type="domain" description="Vacuolar membrane protease transmembrane" evidence="20">
    <location>
        <begin position="471"/>
        <end position="758"/>
    </location>
</feature>
<reference evidence="21 22" key="1">
    <citation type="journal article" date="2016" name="Genome Biol. Evol.">
        <title>Divergent and convergent evolution of fungal pathogenicity.</title>
        <authorList>
            <person name="Shang Y."/>
            <person name="Xiao G."/>
            <person name="Zheng P."/>
            <person name="Cen K."/>
            <person name="Zhan S."/>
            <person name="Wang C."/>
        </authorList>
    </citation>
    <scope>NUCLEOTIDE SEQUENCE [LARGE SCALE GENOMIC DNA]</scope>
    <source>
        <strain evidence="21 22">ARSEF 2679</strain>
    </source>
</reference>
<dbReference type="PANTHER" id="PTHR12147:SF58">
    <property type="entry name" value="VACUOLAR MEMBRANE PROTEASE"/>
    <property type="match status" value="1"/>
</dbReference>
<feature type="domain" description="Peptidase M28" evidence="18">
    <location>
        <begin position="191"/>
        <end position="364"/>
    </location>
</feature>
<keyword evidence="14" id="KW-0325">Glycoprotein</keyword>
<dbReference type="Proteomes" id="UP000076744">
    <property type="component" value="Unassembled WGS sequence"/>
</dbReference>
<evidence type="ECO:0000256" key="3">
    <source>
        <dbReference type="ARBA" id="ARBA00004128"/>
    </source>
</evidence>
<feature type="transmembrane region" description="Helical" evidence="17">
    <location>
        <begin position="416"/>
        <end position="439"/>
    </location>
</feature>
<evidence type="ECO:0000256" key="2">
    <source>
        <dbReference type="ARBA" id="ARBA00003273"/>
    </source>
</evidence>
<keyword evidence="7 17" id="KW-0812">Transmembrane</keyword>
<feature type="compositionally biased region" description="Acidic residues" evidence="16">
    <location>
        <begin position="612"/>
        <end position="629"/>
    </location>
</feature>
<dbReference type="InterPro" id="IPR007484">
    <property type="entry name" value="Peptidase_M28"/>
</dbReference>
<feature type="transmembrane region" description="Helical" evidence="17">
    <location>
        <begin position="471"/>
        <end position="492"/>
    </location>
</feature>
<keyword evidence="5" id="KW-0926">Vacuole</keyword>
<feature type="region of interest" description="Disordered" evidence="16">
    <location>
        <begin position="601"/>
        <end position="682"/>
    </location>
</feature>
<dbReference type="GeneID" id="30025498"/>
<evidence type="ECO:0000256" key="11">
    <source>
        <dbReference type="ARBA" id="ARBA00022989"/>
    </source>
</evidence>
<comment type="caution">
    <text evidence="21">The sequence shown here is derived from an EMBL/GenBank/DDBJ whole genome shotgun (WGS) entry which is preliminary data.</text>
</comment>
<dbReference type="FunFam" id="3.40.630.10:FF:000057">
    <property type="entry name" value="Vacuolar membrane protease"/>
    <property type="match status" value="1"/>
</dbReference>
<evidence type="ECO:0000256" key="4">
    <source>
        <dbReference type="ARBA" id="ARBA00010918"/>
    </source>
</evidence>
<feature type="transmembrane region" description="Helical" evidence="17">
    <location>
        <begin position="759"/>
        <end position="780"/>
    </location>
</feature>
<evidence type="ECO:0000256" key="7">
    <source>
        <dbReference type="ARBA" id="ARBA00022692"/>
    </source>
</evidence>
<keyword evidence="11 17" id="KW-1133">Transmembrane helix</keyword>
<evidence type="ECO:0000256" key="16">
    <source>
        <dbReference type="SAM" id="MobiDB-lite"/>
    </source>
</evidence>
<comment type="similarity">
    <text evidence="4 15">Belongs to the peptidase M28 family.</text>
</comment>
<dbReference type="GO" id="GO:0008235">
    <property type="term" value="F:metalloexopeptidase activity"/>
    <property type="evidence" value="ECO:0007669"/>
    <property type="project" value="InterPro"/>
</dbReference>
<comment type="subcellular location">
    <subcellularLocation>
        <location evidence="3">Vacuole membrane</location>
        <topology evidence="3">Multi-pass membrane protein</topology>
    </subcellularLocation>
</comment>
<sequence length="1019" mass="112090">MAGFNPFAFRPWPVFFWTTATYLAILIPLLYVHETVPAIPKESALPAGVDLKSAWLHLQVLTAHFHPYNSHANDEVREFLFSSARTILDQSHIPYTVEKSGGRIWSADFQAVADERTATTTTAPGVTLFDDNISNATFITENTVKGRNAGAQSGQYFEGTNFYAYIHGKEDPEGEWWNSEDAAETFRGKGGVLVNCHYDSVATGYGATDDGMACITLLQLLSHYTTKGNQPKHGIVLLFNNAEEDGLLGALAFGYSPLRQFCHTFVNLEGAGAGGRAMLFRTTDLEIAKAYGSSPHPFGSVIAADAFETGVIKSGTDYQIFADHYGQRGMDIAFYEPRSRYHTEDDDARHASVNSIWHMLSAALSSTKALSETSGTVFHGDRPDGRHDLVQNGSPTRGVWFDFFGSAWATLALRGLFAWTLTLLIATPFILFIVTVLLIKQDKYYFFASSTEADAGVGDGVRALNGWRGLFRYPLALIFACTLTFGSIRLVGKVNPLIIYSSSYAFWAMSISIFYSSFWLIMRGSSYMRPSALHRGYSLMWLFVITWAFQIFVAVCEDRFQIGAFYFAAFFHTGVFLALLISLLELFALPSKSAFARQVQDAEPPSSHVANTDEEGEEANSGEEEEEVTETTPLRNEEGGYGGADTEDQTTFATTYRRRSAPAPGDESVSKPTPAPSPYANEQSWSSRLPSWAWFLQLLVLAPVHLIIVGNTALVQTSSMGQTSVDGSDKLLPLLAVGSLTVILLLPLTPFIHRVNHQLPTFLFLAFIGTLIYNLVAFPFSGNYRFKYFFQQTLDIDRDTNEVAIYGIPEYTRGLIESIPGAGTVDIECTTSESRVGVCVYNAEASPPDLAPGFTTKDLMTLSASKSSDGKSVNVQLDAVDTRTCTISFSSPVASFAVDGGVPLAKRSPSGITNVRLWRRRWHGPWNVTLQLGGGGRGTGTHFVEEEEEEEEEGVASGMEELKVRADEDFEVTASCSWSDANVATTIPAFTEYKRYAPRWAVLSKYGTGLVEVKKRVKV</sequence>
<dbReference type="AlphaFoldDB" id="A0A162K3P9"/>
<dbReference type="Pfam" id="PF04389">
    <property type="entry name" value="Peptidase_M28"/>
    <property type="match status" value="1"/>
</dbReference>
<feature type="transmembrane region" description="Helical" evidence="17">
    <location>
        <begin position="504"/>
        <end position="522"/>
    </location>
</feature>
<dbReference type="EMBL" id="AZHB01000043">
    <property type="protein sequence ID" value="OAA52928.1"/>
    <property type="molecule type" value="Genomic_DNA"/>
</dbReference>
<keyword evidence="12" id="KW-0482">Metalloprotease</keyword>
<evidence type="ECO:0000256" key="6">
    <source>
        <dbReference type="ARBA" id="ARBA00022670"/>
    </source>
</evidence>
<gene>
    <name evidence="21" type="ORF">ISF_09206</name>
</gene>
<keyword evidence="8 15" id="KW-0479">Metal-binding</keyword>
<dbReference type="GO" id="GO:0006508">
    <property type="term" value="P:proteolysis"/>
    <property type="evidence" value="ECO:0007669"/>
    <property type="project" value="UniProtKB-KW"/>
</dbReference>
<dbReference type="GO" id="GO:0046872">
    <property type="term" value="F:metal ion binding"/>
    <property type="evidence" value="ECO:0007669"/>
    <property type="project" value="UniProtKB-KW"/>
</dbReference>
<comment type="function">
    <text evidence="2">May be involved in vacuolar sorting and osmoregulation.</text>
</comment>
<feature type="transmembrane region" description="Helical" evidence="17">
    <location>
        <begin position="692"/>
        <end position="710"/>
    </location>
</feature>
<evidence type="ECO:0000256" key="14">
    <source>
        <dbReference type="ARBA" id="ARBA00023180"/>
    </source>
</evidence>
<evidence type="ECO:0000313" key="21">
    <source>
        <dbReference type="EMBL" id="OAA52928.1"/>
    </source>
</evidence>
<feature type="transmembrane region" description="Helical" evidence="17">
    <location>
        <begin position="12"/>
        <end position="32"/>
    </location>
</feature>
<evidence type="ECO:0000256" key="9">
    <source>
        <dbReference type="ARBA" id="ARBA00022801"/>
    </source>
</evidence>
<keyword evidence="22" id="KW-1185">Reference proteome</keyword>
<dbReference type="InterPro" id="IPR053975">
    <property type="entry name" value="PFF1_C"/>
</dbReference>
<evidence type="ECO:0000256" key="15">
    <source>
        <dbReference type="RuleBase" id="RU361240"/>
    </source>
</evidence>
<evidence type="ECO:0000259" key="20">
    <source>
        <dbReference type="Pfam" id="PF22251"/>
    </source>
</evidence>
<protein>
    <recommendedName>
        <fullName evidence="15">Peptide hydrolase</fullName>
        <ecNumber evidence="15">3.4.-.-</ecNumber>
    </recommendedName>
</protein>
<dbReference type="STRING" id="1081104.A0A162K3P9"/>
<organism evidence="21 22">
    <name type="scientific">Cordyceps fumosorosea (strain ARSEF 2679)</name>
    <name type="common">Isaria fumosorosea</name>
    <dbReference type="NCBI Taxonomy" id="1081104"/>
    <lineage>
        <taxon>Eukaryota</taxon>
        <taxon>Fungi</taxon>
        <taxon>Dikarya</taxon>
        <taxon>Ascomycota</taxon>
        <taxon>Pezizomycotina</taxon>
        <taxon>Sordariomycetes</taxon>
        <taxon>Hypocreomycetidae</taxon>
        <taxon>Hypocreales</taxon>
        <taxon>Cordycipitaceae</taxon>
        <taxon>Cordyceps</taxon>
    </lineage>
</organism>
<evidence type="ECO:0000256" key="8">
    <source>
        <dbReference type="ARBA" id="ARBA00022723"/>
    </source>
</evidence>
<dbReference type="Pfam" id="PF22250">
    <property type="entry name" value="PFF1_C"/>
    <property type="match status" value="1"/>
</dbReference>
<dbReference type="CDD" id="cd03875">
    <property type="entry name" value="M28_Fxna_like"/>
    <property type="match status" value="1"/>
</dbReference>
<dbReference type="InterPro" id="IPR045175">
    <property type="entry name" value="M28_fam"/>
</dbReference>
<evidence type="ECO:0000256" key="10">
    <source>
        <dbReference type="ARBA" id="ARBA00022833"/>
    </source>
</evidence>
<keyword evidence="6 15" id="KW-0645">Protease</keyword>
<dbReference type="SUPFAM" id="SSF53187">
    <property type="entry name" value="Zn-dependent exopeptidases"/>
    <property type="match status" value="1"/>
</dbReference>
<evidence type="ECO:0000259" key="18">
    <source>
        <dbReference type="Pfam" id="PF04389"/>
    </source>
</evidence>
<keyword evidence="13 17" id="KW-0472">Membrane</keyword>
<evidence type="ECO:0000256" key="5">
    <source>
        <dbReference type="ARBA" id="ARBA00022554"/>
    </source>
</evidence>
<dbReference type="RefSeq" id="XP_018700017.1">
    <property type="nucleotide sequence ID" value="XM_018852809.1"/>
</dbReference>
<proteinExistence type="inferred from homology"/>
<dbReference type="EC" id="3.4.-.-" evidence="15"/>